<dbReference type="Gene3D" id="1.10.10.10">
    <property type="entry name" value="Winged helix-like DNA-binding domain superfamily/Winged helix DNA-binding domain"/>
    <property type="match status" value="1"/>
</dbReference>
<dbReference type="HOGENOM" id="CLU_097806_6_4_5"/>
<dbReference type="GO" id="GO:0003700">
    <property type="term" value="F:DNA-binding transcription factor activity"/>
    <property type="evidence" value="ECO:0007669"/>
    <property type="project" value="InterPro"/>
</dbReference>
<dbReference type="PANTHER" id="PTHR43132">
    <property type="entry name" value="ARSENICAL RESISTANCE OPERON REPRESSOR ARSR-RELATED"/>
    <property type="match status" value="1"/>
</dbReference>
<organism evidence="5 6">
    <name type="scientific">Mesorhizobium japonicum (strain LMG 29417 / CECT 9101 / MAFF 303099)</name>
    <name type="common">Mesorhizobium loti (strain MAFF 303099)</name>
    <dbReference type="NCBI Taxonomy" id="266835"/>
    <lineage>
        <taxon>Bacteria</taxon>
        <taxon>Pseudomonadati</taxon>
        <taxon>Pseudomonadota</taxon>
        <taxon>Alphaproteobacteria</taxon>
        <taxon>Hyphomicrobiales</taxon>
        <taxon>Phyllobacteriaceae</taxon>
        <taxon>Mesorhizobium</taxon>
    </lineage>
</organism>
<dbReference type="InterPro" id="IPR051011">
    <property type="entry name" value="Metal_resp_trans_reg"/>
</dbReference>
<evidence type="ECO:0000256" key="3">
    <source>
        <dbReference type="ARBA" id="ARBA00023163"/>
    </source>
</evidence>
<evidence type="ECO:0000313" key="5">
    <source>
        <dbReference type="EMBL" id="BAB49844.1"/>
    </source>
</evidence>
<dbReference type="InterPro" id="IPR036390">
    <property type="entry name" value="WH_DNA-bd_sf"/>
</dbReference>
<sequence length="122" mass="13556">MSKKHGAFMVSTKLIANAESAAEFLMLMGNEKRLLIMSYLIDGEMSVGAIADKVMLSQSALSQHLAKLRALDLVETRRDRQMIYYSCKSDAVRELLVVLDGIFGTGKEDLSQMAQRLRRAGT</sequence>
<keyword evidence="1" id="KW-0805">Transcription regulation</keyword>
<proteinExistence type="predicted"/>
<dbReference type="EMBL" id="BA000012">
    <property type="protein sequence ID" value="BAB49844.1"/>
    <property type="molecule type" value="Genomic_DNA"/>
</dbReference>
<dbReference type="Pfam" id="PF01022">
    <property type="entry name" value="HTH_5"/>
    <property type="match status" value="1"/>
</dbReference>
<gene>
    <name evidence="5" type="ordered locus">mlr2806</name>
</gene>
<dbReference type="CDD" id="cd00090">
    <property type="entry name" value="HTH_ARSR"/>
    <property type="match status" value="1"/>
</dbReference>
<dbReference type="Proteomes" id="UP000000552">
    <property type="component" value="Chromosome"/>
</dbReference>
<dbReference type="AlphaFoldDB" id="Q98HM2"/>
<evidence type="ECO:0000313" key="6">
    <source>
        <dbReference type="Proteomes" id="UP000000552"/>
    </source>
</evidence>
<keyword evidence="2" id="KW-0238">DNA-binding</keyword>
<dbReference type="PROSITE" id="PS50987">
    <property type="entry name" value="HTH_ARSR_2"/>
    <property type="match status" value="1"/>
</dbReference>
<dbReference type="PRINTS" id="PR00778">
    <property type="entry name" value="HTHARSR"/>
</dbReference>
<feature type="domain" description="HTH arsR-type" evidence="4">
    <location>
        <begin position="15"/>
        <end position="107"/>
    </location>
</feature>
<dbReference type="PANTHER" id="PTHR43132:SF2">
    <property type="entry name" value="ARSENICAL RESISTANCE OPERON REPRESSOR ARSR-RELATED"/>
    <property type="match status" value="1"/>
</dbReference>
<accession>Q98HM2</accession>
<protein>
    <submittedName>
        <fullName evidence="5">Transcriptional regulator NolR</fullName>
    </submittedName>
</protein>
<name>Q98HM2_RHILO</name>
<dbReference type="InterPro" id="IPR011991">
    <property type="entry name" value="ArsR-like_HTH"/>
</dbReference>
<dbReference type="eggNOG" id="COG0640">
    <property type="taxonomic scope" value="Bacteria"/>
</dbReference>
<evidence type="ECO:0000256" key="2">
    <source>
        <dbReference type="ARBA" id="ARBA00023125"/>
    </source>
</evidence>
<dbReference type="InterPro" id="IPR036388">
    <property type="entry name" value="WH-like_DNA-bd_sf"/>
</dbReference>
<evidence type="ECO:0000259" key="4">
    <source>
        <dbReference type="PROSITE" id="PS50987"/>
    </source>
</evidence>
<dbReference type="SMART" id="SM00418">
    <property type="entry name" value="HTH_ARSR"/>
    <property type="match status" value="1"/>
</dbReference>
<dbReference type="SUPFAM" id="SSF46785">
    <property type="entry name" value="Winged helix' DNA-binding domain"/>
    <property type="match status" value="1"/>
</dbReference>
<dbReference type="NCBIfam" id="NF033788">
    <property type="entry name" value="HTH_metalloreg"/>
    <property type="match status" value="1"/>
</dbReference>
<dbReference type="KEGG" id="mlo:mlr2806"/>
<dbReference type="InterPro" id="IPR001845">
    <property type="entry name" value="HTH_ArsR_DNA-bd_dom"/>
</dbReference>
<dbReference type="GO" id="GO:0003677">
    <property type="term" value="F:DNA binding"/>
    <property type="evidence" value="ECO:0007669"/>
    <property type="project" value="UniProtKB-KW"/>
</dbReference>
<reference evidence="5 6" key="1">
    <citation type="journal article" date="2000" name="DNA Res.">
        <title>Complete genome structure of the nitrogen-fixing symbiotic bacterium Mesorhizobium loti.</title>
        <authorList>
            <person name="Kaneko T."/>
            <person name="Nakamura Y."/>
            <person name="Sato S."/>
            <person name="Asamizu E."/>
            <person name="Kato T."/>
            <person name="Sasamoto S."/>
            <person name="Watanabe A."/>
            <person name="Idesawa K."/>
            <person name="Ishikawa A."/>
            <person name="Kawashima K."/>
            <person name="Kimura T."/>
            <person name="Kishida Y."/>
            <person name="Kiyokawa C."/>
            <person name="Kohara M."/>
            <person name="Matsumoto M."/>
            <person name="Matsuno A."/>
            <person name="Mochizuki Y."/>
            <person name="Nakayama S."/>
            <person name="Nakazaki N."/>
            <person name="Shimpo S."/>
            <person name="Sugimoto M."/>
            <person name="Takeuchi C."/>
            <person name="Yamada M."/>
            <person name="Tabata S."/>
        </authorList>
    </citation>
    <scope>NUCLEOTIDE SEQUENCE [LARGE SCALE GENOMIC DNA]</scope>
    <source>
        <strain evidence="6">LMG 29417 / CECT 9101 / MAFF 303099</strain>
    </source>
</reference>
<keyword evidence="3" id="KW-0804">Transcription</keyword>
<evidence type="ECO:0000256" key="1">
    <source>
        <dbReference type="ARBA" id="ARBA00023015"/>
    </source>
</evidence>